<comment type="similarity">
    <text evidence="5">Belongs to the PRA1 family.</text>
</comment>
<evidence type="ECO:0000256" key="3">
    <source>
        <dbReference type="ARBA" id="ARBA00022989"/>
    </source>
</evidence>
<evidence type="ECO:0000313" key="6">
    <source>
        <dbReference type="EMBL" id="CAD8060307.1"/>
    </source>
</evidence>
<dbReference type="GO" id="GO:0016020">
    <property type="term" value="C:membrane"/>
    <property type="evidence" value="ECO:0007669"/>
    <property type="project" value="UniProtKB-SubCell"/>
</dbReference>
<reference evidence="6" key="1">
    <citation type="submission" date="2021-01" db="EMBL/GenBank/DDBJ databases">
        <authorList>
            <consortium name="Genoscope - CEA"/>
            <person name="William W."/>
        </authorList>
    </citation>
    <scope>NUCLEOTIDE SEQUENCE</scope>
</reference>
<organism evidence="6 7">
    <name type="scientific">Paramecium primaurelia</name>
    <dbReference type="NCBI Taxonomy" id="5886"/>
    <lineage>
        <taxon>Eukaryota</taxon>
        <taxon>Sar</taxon>
        <taxon>Alveolata</taxon>
        <taxon>Ciliophora</taxon>
        <taxon>Intramacronucleata</taxon>
        <taxon>Oligohymenophorea</taxon>
        <taxon>Peniculida</taxon>
        <taxon>Parameciidae</taxon>
        <taxon>Paramecium</taxon>
    </lineage>
</organism>
<name>A0A8S1KZD4_PARPR</name>
<accession>A0A8S1KZD4</accession>
<dbReference type="OMA" id="HASLWKS"/>
<evidence type="ECO:0000256" key="2">
    <source>
        <dbReference type="ARBA" id="ARBA00022692"/>
    </source>
</evidence>
<dbReference type="Proteomes" id="UP000688137">
    <property type="component" value="Unassembled WGS sequence"/>
</dbReference>
<feature type="transmembrane region" description="Helical" evidence="5">
    <location>
        <begin position="39"/>
        <end position="65"/>
    </location>
</feature>
<protein>
    <recommendedName>
        <fullName evidence="5">PRA1 family protein</fullName>
    </recommendedName>
</protein>
<dbReference type="GO" id="GO:0005794">
    <property type="term" value="C:Golgi apparatus"/>
    <property type="evidence" value="ECO:0007669"/>
    <property type="project" value="TreeGrafter"/>
</dbReference>
<dbReference type="PANTHER" id="PTHR19317">
    <property type="entry name" value="PRENYLATED RAB ACCEPTOR 1-RELATED"/>
    <property type="match status" value="1"/>
</dbReference>
<evidence type="ECO:0000313" key="7">
    <source>
        <dbReference type="Proteomes" id="UP000688137"/>
    </source>
</evidence>
<keyword evidence="3 5" id="KW-1133">Transmembrane helix</keyword>
<evidence type="ECO:0000256" key="1">
    <source>
        <dbReference type="ARBA" id="ARBA00004141"/>
    </source>
</evidence>
<proteinExistence type="inferred from homology"/>
<comment type="subcellular location">
    <subcellularLocation>
        <location evidence="1 5">Membrane</location>
        <topology evidence="1 5">Multi-pass membrane protein</topology>
    </subcellularLocation>
</comment>
<dbReference type="PANTHER" id="PTHR19317:SF0">
    <property type="entry name" value="PRENYLATED RAB ACCEPTOR PROTEIN 1"/>
    <property type="match status" value="1"/>
</dbReference>
<dbReference type="AlphaFoldDB" id="A0A8S1KZD4"/>
<evidence type="ECO:0000256" key="5">
    <source>
        <dbReference type="RuleBase" id="RU363107"/>
    </source>
</evidence>
<keyword evidence="2 5" id="KW-0812">Transmembrane</keyword>
<dbReference type="EMBL" id="CAJJDM010000029">
    <property type="protein sequence ID" value="CAD8060307.1"/>
    <property type="molecule type" value="Genomic_DNA"/>
</dbReference>
<gene>
    <name evidence="6" type="ORF">PPRIM_AZ9-3.1.T0300069</name>
</gene>
<sequence length="157" mass="17457">MQTQPGILDLSAYNLPKSDSLSLRIQENFSLYGVRYTQLVMVAIAIGGLTNFAVLLILFLSYLGWAYIMKQSSILDYLPDLGLINTQDKKMILLLLFNILLILAISGPNILSYVGLGCLIVIVHASLWKSPSTLPGQDIQSEFDKVLMQNDVELINH</sequence>
<keyword evidence="4 5" id="KW-0472">Membrane</keyword>
<dbReference type="Pfam" id="PF03208">
    <property type="entry name" value="PRA1"/>
    <property type="match status" value="1"/>
</dbReference>
<keyword evidence="7" id="KW-1185">Reference proteome</keyword>
<evidence type="ECO:0000256" key="4">
    <source>
        <dbReference type="ARBA" id="ARBA00023136"/>
    </source>
</evidence>
<feature type="transmembrane region" description="Helical" evidence="5">
    <location>
        <begin position="92"/>
        <end position="125"/>
    </location>
</feature>
<comment type="caution">
    <text evidence="6">The sequence shown here is derived from an EMBL/GenBank/DDBJ whole genome shotgun (WGS) entry which is preliminary data.</text>
</comment>
<dbReference type="InterPro" id="IPR004895">
    <property type="entry name" value="Prenylated_rab_accept_PRA1"/>
</dbReference>